<gene>
    <name evidence="2" type="ORF">CPAV1605_739</name>
</gene>
<dbReference type="Gene3D" id="3.30.40.10">
    <property type="entry name" value="Zinc/RING finger domain, C3HC4 (zinc finger)"/>
    <property type="match status" value="1"/>
</dbReference>
<accession>A0A5E8CK29</accession>
<proteinExistence type="predicted"/>
<dbReference type="AlphaFoldDB" id="A0A5E8CK29"/>
<dbReference type="EMBL" id="CABVLZ010000003">
    <property type="protein sequence ID" value="VVU95014.1"/>
    <property type="molecule type" value="Genomic_DNA"/>
</dbReference>
<name>A0A5E8CK29_9ZZZZ</name>
<organism evidence="2">
    <name type="scientific">seawater metagenome</name>
    <dbReference type="NCBI Taxonomy" id="1561972"/>
    <lineage>
        <taxon>unclassified sequences</taxon>
        <taxon>metagenomes</taxon>
        <taxon>ecological metagenomes</taxon>
    </lineage>
</organism>
<protein>
    <recommendedName>
        <fullName evidence="1">SWIM-type domain-containing protein</fullName>
    </recommendedName>
</protein>
<dbReference type="InterPro" id="IPR007527">
    <property type="entry name" value="Znf_SWIM"/>
</dbReference>
<dbReference type="SUPFAM" id="SSF57850">
    <property type="entry name" value="RING/U-box"/>
    <property type="match status" value="1"/>
</dbReference>
<dbReference type="InterPro" id="IPR013083">
    <property type="entry name" value="Znf_RING/FYVE/PHD"/>
</dbReference>
<evidence type="ECO:0000259" key="1">
    <source>
        <dbReference type="PROSITE" id="PS50966"/>
    </source>
</evidence>
<dbReference type="PROSITE" id="PS50966">
    <property type="entry name" value="ZF_SWIM"/>
    <property type="match status" value="1"/>
</dbReference>
<dbReference type="GO" id="GO:0008270">
    <property type="term" value="F:zinc ion binding"/>
    <property type="evidence" value="ECO:0007669"/>
    <property type="project" value="InterPro"/>
</dbReference>
<evidence type="ECO:0000313" key="2">
    <source>
        <dbReference type="EMBL" id="VVU95014.1"/>
    </source>
</evidence>
<dbReference type="InterPro" id="IPR001841">
    <property type="entry name" value="Znf_RING"/>
</dbReference>
<reference evidence="2" key="1">
    <citation type="submission" date="2019-09" db="EMBL/GenBank/DDBJ databases">
        <authorList>
            <person name="Needham M D."/>
        </authorList>
    </citation>
    <scope>NUCLEOTIDE SEQUENCE</scope>
</reference>
<sequence>MDIEQYSRYKKLNYEIFYLLDWREREEEFWFAISGSSFNIYNITISKIKNNIICTCRDFIDNCIDNKLICKHCCFILFTVIKLYYKYSFKIDKIRLNRPQGYNTINESEFFNKLVFSFVEIILIGKKIKRLYNNNFPFQRKDLTQKYRLLMLIEDQKRIFYKQFTKFKIPLDTEILCGVCLKIIDDKPENKYLSCPECRKFIHLECAKAWLQKKETCVYCRSNIWENYCYFEYKKQLNLLKQN</sequence>
<feature type="domain" description="SWIM-type" evidence="1">
    <location>
        <begin position="41"/>
        <end position="81"/>
    </location>
</feature>
<dbReference type="Pfam" id="PF13639">
    <property type="entry name" value="zf-RING_2"/>
    <property type="match status" value="1"/>
</dbReference>